<dbReference type="InterPro" id="IPR001969">
    <property type="entry name" value="Aspartic_peptidase_AS"/>
</dbReference>
<evidence type="ECO:0008006" key="15">
    <source>
        <dbReference type="Google" id="ProtNLM"/>
    </source>
</evidence>
<sequence>MPKTRMEGRMEQVERKVSTIEEAITAMRLDQEQRFSRLENMIAAMAKDKTTIVVGETTDPSTQTILQGDASTVKPTARTLLLEDAGTVAKKVDMPSFDGSDPVGWLARTEQYFEIHGVQNELKVPLALVSMEGAPLHWLRWLRQRNPQLTWEQLRRELVQRYGDDLAENPYEHIATVKQTRTAEYVDEFVARASQVPEMAKSMQGEGTGMTASSHGSGPKYSSPIAQRNFSGPSFYPRKDGVSNKPPDKSITLSNKPLALPTPPSKSMTPQAKSRSTRQYSHQEYQELRAKGLCFRCKLPYSPLHECPNKSLRALIGAEDEFVTEEGEFGEMEDVSGMGTTTELDEAHFSHLELPLYSVGGIQQPRTMKFQGSIAGHSIVVMVDSGASHNFISTQLVQFLNLPISATPTFNVKLGDGCKISSTGLCKQVELNLINFNICVDCHVFPLGGVDLILGIAWLQTLGDVQANWRKMTLQFQSNSQTILLQGDPSLHRLQVSMRSLHKTDDVVFSAMLWPMESNSKITEAGNELDGEQKENQGQFQWNSDAQKSFDALKRAVVSSPVLIMPNFSLPFIIECDASGNGVGAVLMQQNRPIAFFSKAISDKSITRSAYERELMALVLAIQHWRPYLIGQNFIVRTDHRSLKYLLFQQVSTPAQQYWISKLMGYRFLVEYKSGSSNKVADALSRKEEDVELQLISIPQWADWDEIAKEVAADVFLGGIITDLKSGIKLHPNYSLIQDRLYFKGRASVMSSNMEQGNSVKADSGYPL</sequence>
<evidence type="ECO:0000256" key="3">
    <source>
        <dbReference type="ARBA" id="ARBA00022722"/>
    </source>
</evidence>
<dbReference type="GO" id="GO:0003723">
    <property type="term" value="F:RNA binding"/>
    <property type="evidence" value="ECO:0007669"/>
    <property type="project" value="UniProtKB-KW"/>
</dbReference>
<dbReference type="AlphaFoldDB" id="A0A6A6M9W7"/>
<evidence type="ECO:0000256" key="8">
    <source>
        <dbReference type="ARBA" id="ARBA00023268"/>
    </source>
</evidence>
<keyword evidence="4" id="KW-0378">Hydrolase</keyword>
<dbReference type="GO" id="GO:0004190">
    <property type="term" value="F:aspartic-type endopeptidase activity"/>
    <property type="evidence" value="ECO:0007669"/>
    <property type="project" value="InterPro"/>
</dbReference>
<evidence type="ECO:0000256" key="9">
    <source>
        <dbReference type="SAM" id="Coils"/>
    </source>
</evidence>
<keyword evidence="4" id="KW-0255">Endonuclease</keyword>
<dbReference type="PANTHER" id="PTHR37984:SF5">
    <property type="entry name" value="PROTEIN NYNRIN-LIKE"/>
    <property type="match status" value="1"/>
</dbReference>
<dbReference type="FunFam" id="3.10.20.370:FF:000001">
    <property type="entry name" value="Retrovirus-related Pol polyprotein from transposon 17.6-like protein"/>
    <property type="match status" value="1"/>
</dbReference>
<evidence type="ECO:0000256" key="7">
    <source>
        <dbReference type="ARBA" id="ARBA00022908"/>
    </source>
</evidence>
<organism evidence="13 14">
    <name type="scientific">Hevea brasiliensis</name>
    <name type="common">Para rubber tree</name>
    <name type="synonym">Siphonia brasiliensis</name>
    <dbReference type="NCBI Taxonomy" id="3981"/>
    <lineage>
        <taxon>Eukaryota</taxon>
        <taxon>Viridiplantae</taxon>
        <taxon>Streptophyta</taxon>
        <taxon>Embryophyta</taxon>
        <taxon>Tracheophyta</taxon>
        <taxon>Spermatophyta</taxon>
        <taxon>Magnoliopsida</taxon>
        <taxon>eudicotyledons</taxon>
        <taxon>Gunneridae</taxon>
        <taxon>Pentapetalae</taxon>
        <taxon>rosids</taxon>
        <taxon>fabids</taxon>
        <taxon>Malpighiales</taxon>
        <taxon>Euphorbiaceae</taxon>
        <taxon>Crotonoideae</taxon>
        <taxon>Micrandreae</taxon>
        <taxon>Hevea</taxon>
    </lineage>
</organism>
<keyword evidence="5" id="KW-0460">Magnesium</keyword>
<keyword evidence="6" id="KW-0694">RNA-binding</keyword>
<feature type="coiled-coil region" evidence="9">
    <location>
        <begin position="3"/>
        <end position="30"/>
    </location>
</feature>
<protein>
    <recommendedName>
        <fullName evidence="15">Reverse transcriptase/retrotransposon-derived protein RNase H-like domain-containing protein</fullName>
    </recommendedName>
</protein>
<dbReference type="InterPro" id="IPR021109">
    <property type="entry name" value="Peptidase_aspartic_dom_sf"/>
</dbReference>
<dbReference type="InterPro" id="IPR050951">
    <property type="entry name" value="Retrovirus_Pol_polyprotein"/>
</dbReference>
<keyword evidence="8" id="KW-0511">Multifunctional enzyme</keyword>
<feature type="domain" description="Reverse transcriptase/retrotransposon-derived protein RNase H-like" evidence="12">
    <location>
        <begin position="542"/>
        <end position="636"/>
    </location>
</feature>
<gene>
    <name evidence="13" type="ORF">GH714_001635</name>
</gene>
<evidence type="ECO:0000256" key="4">
    <source>
        <dbReference type="ARBA" id="ARBA00022759"/>
    </source>
</evidence>
<evidence type="ECO:0000313" key="14">
    <source>
        <dbReference type="Proteomes" id="UP000467840"/>
    </source>
</evidence>
<reference evidence="13 14" key="1">
    <citation type="journal article" date="2020" name="Mol. Plant">
        <title>The Chromosome-Based Rubber Tree Genome Provides New Insights into Spurge Genome Evolution and Rubber Biosynthesis.</title>
        <authorList>
            <person name="Liu J."/>
            <person name="Shi C."/>
            <person name="Shi C.C."/>
            <person name="Li W."/>
            <person name="Zhang Q.J."/>
            <person name="Zhang Y."/>
            <person name="Li K."/>
            <person name="Lu H.F."/>
            <person name="Shi C."/>
            <person name="Zhu S.T."/>
            <person name="Xiao Z.Y."/>
            <person name="Nan H."/>
            <person name="Yue Y."/>
            <person name="Zhu X.G."/>
            <person name="Wu Y."/>
            <person name="Hong X.N."/>
            <person name="Fan G.Y."/>
            <person name="Tong Y."/>
            <person name="Zhang D."/>
            <person name="Mao C.L."/>
            <person name="Liu Y.L."/>
            <person name="Hao S.J."/>
            <person name="Liu W.Q."/>
            <person name="Lv M.Q."/>
            <person name="Zhang H.B."/>
            <person name="Liu Y."/>
            <person name="Hu-Tang G.R."/>
            <person name="Wang J.P."/>
            <person name="Wang J.H."/>
            <person name="Sun Y.H."/>
            <person name="Ni S.B."/>
            <person name="Chen W.B."/>
            <person name="Zhang X.C."/>
            <person name="Jiao Y.N."/>
            <person name="Eichler E.E."/>
            <person name="Li G.H."/>
            <person name="Liu X."/>
            <person name="Gao L.Z."/>
        </authorList>
    </citation>
    <scope>NUCLEOTIDE SEQUENCE [LARGE SCALE GENOMIC DNA]</scope>
    <source>
        <strain evidence="14">cv. GT1</strain>
        <tissue evidence="13">Leaf</tissue>
    </source>
</reference>
<evidence type="ECO:0000259" key="12">
    <source>
        <dbReference type="Pfam" id="PF17919"/>
    </source>
</evidence>
<keyword evidence="7" id="KW-0229">DNA integration</keyword>
<dbReference type="PANTHER" id="PTHR37984">
    <property type="entry name" value="PROTEIN CBG26694"/>
    <property type="match status" value="1"/>
</dbReference>
<feature type="compositionally biased region" description="Polar residues" evidence="10">
    <location>
        <begin position="265"/>
        <end position="280"/>
    </location>
</feature>
<evidence type="ECO:0000256" key="5">
    <source>
        <dbReference type="ARBA" id="ARBA00022842"/>
    </source>
</evidence>
<dbReference type="EMBL" id="JAAGAX010000006">
    <property type="protein sequence ID" value="KAF2309328.1"/>
    <property type="molecule type" value="Genomic_DNA"/>
</dbReference>
<dbReference type="SUPFAM" id="SSF50630">
    <property type="entry name" value="Acid proteases"/>
    <property type="match status" value="1"/>
</dbReference>
<dbReference type="GO" id="GO:0004519">
    <property type="term" value="F:endonuclease activity"/>
    <property type="evidence" value="ECO:0007669"/>
    <property type="project" value="UniProtKB-KW"/>
</dbReference>
<dbReference type="GO" id="GO:0006508">
    <property type="term" value="P:proteolysis"/>
    <property type="evidence" value="ECO:0007669"/>
    <property type="project" value="InterPro"/>
</dbReference>
<evidence type="ECO:0000259" key="11">
    <source>
        <dbReference type="Pfam" id="PF03732"/>
    </source>
</evidence>
<evidence type="ECO:0000256" key="1">
    <source>
        <dbReference type="ARBA" id="ARBA00022679"/>
    </source>
</evidence>
<dbReference type="Pfam" id="PF08284">
    <property type="entry name" value="RVP_2"/>
    <property type="match status" value="1"/>
</dbReference>
<evidence type="ECO:0000256" key="10">
    <source>
        <dbReference type="SAM" id="MobiDB-lite"/>
    </source>
</evidence>
<dbReference type="Gene3D" id="2.40.70.10">
    <property type="entry name" value="Acid Proteases"/>
    <property type="match status" value="1"/>
</dbReference>
<dbReference type="InterPro" id="IPR043502">
    <property type="entry name" value="DNA/RNA_pol_sf"/>
</dbReference>
<keyword evidence="14" id="KW-1185">Reference proteome</keyword>
<keyword evidence="1" id="KW-0808">Transferase</keyword>
<dbReference type="PROSITE" id="PS00141">
    <property type="entry name" value="ASP_PROTEASE"/>
    <property type="match status" value="1"/>
</dbReference>
<evidence type="ECO:0000256" key="2">
    <source>
        <dbReference type="ARBA" id="ARBA00022695"/>
    </source>
</evidence>
<evidence type="ECO:0000313" key="13">
    <source>
        <dbReference type="EMBL" id="KAF2309328.1"/>
    </source>
</evidence>
<dbReference type="GO" id="GO:0016779">
    <property type="term" value="F:nucleotidyltransferase activity"/>
    <property type="evidence" value="ECO:0007669"/>
    <property type="project" value="UniProtKB-KW"/>
</dbReference>
<keyword evidence="2" id="KW-0548">Nucleotidyltransferase</keyword>
<dbReference type="Pfam" id="PF17919">
    <property type="entry name" value="RT_RNaseH_2"/>
    <property type="match status" value="1"/>
</dbReference>
<dbReference type="SUPFAM" id="SSF56672">
    <property type="entry name" value="DNA/RNA polymerases"/>
    <property type="match status" value="1"/>
</dbReference>
<comment type="caution">
    <text evidence="13">The sequence shown here is derived from an EMBL/GenBank/DDBJ whole genome shotgun (WGS) entry which is preliminary data.</text>
</comment>
<accession>A0A6A6M9W7</accession>
<dbReference type="CDD" id="cd00303">
    <property type="entry name" value="retropepsin_like"/>
    <property type="match status" value="1"/>
</dbReference>
<dbReference type="Pfam" id="PF03732">
    <property type="entry name" value="Retrotrans_gag"/>
    <property type="match status" value="1"/>
</dbReference>
<dbReference type="InterPro" id="IPR041577">
    <property type="entry name" value="RT_RNaseH_2"/>
</dbReference>
<evidence type="ECO:0000256" key="6">
    <source>
        <dbReference type="ARBA" id="ARBA00022884"/>
    </source>
</evidence>
<proteinExistence type="predicted"/>
<feature type="region of interest" description="Disordered" evidence="10">
    <location>
        <begin position="201"/>
        <end position="280"/>
    </location>
</feature>
<dbReference type="InterPro" id="IPR005162">
    <property type="entry name" value="Retrotrans_gag_dom"/>
</dbReference>
<keyword evidence="9" id="KW-0175">Coiled coil</keyword>
<dbReference type="Gene3D" id="3.10.20.370">
    <property type="match status" value="1"/>
</dbReference>
<dbReference type="Proteomes" id="UP000467840">
    <property type="component" value="Chromosome 14"/>
</dbReference>
<feature type="compositionally biased region" description="Basic and acidic residues" evidence="10">
    <location>
        <begin position="237"/>
        <end position="248"/>
    </location>
</feature>
<name>A0A6A6M9W7_HEVBR</name>
<dbReference type="CDD" id="cd09274">
    <property type="entry name" value="RNase_HI_RT_Ty3"/>
    <property type="match status" value="1"/>
</dbReference>
<keyword evidence="3" id="KW-0540">Nuclease</keyword>
<dbReference type="GO" id="GO:0015074">
    <property type="term" value="P:DNA integration"/>
    <property type="evidence" value="ECO:0007669"/>
    <property type="project" value="UniProtKB-KW"/>
</dbReference>
<feature type="domain" description="Retrotransposon gag" evidence="11">
    <location>
        <begin position="126"/>
        <end position="198"/>
    </location>
</feature>